<feature type="transmembrane region" description="Helical" evidence="8">
    <location>
        <begin position="338"/>
        <end position="359"/>
    </location>
</feature>
<comment type="similarity">
    <text evidence="2 7">Belongs to the major facilitator superfamily. Sugar transporter (TC 2.A.1.1) family.</text>
</comment>
<evidence type="ECO:0000256" key="3">
    <source>
        <dbReference type="ARBA" id="ARBA00022448"/>
    </source>
</evidence>
<feature type="transmembrane region" description="Helical" evidence="8">
    <location>
        <begin position="139"/>
        <end position="162"/>
    </location>
</feature>
<dbReference type="Pfam" id="PF00083">
    <property type="entry name" value="Sugar_tr"/>
    <property type="match status" value="1"/>
</dbReference>
<dbReference type="InterPro" id="IPR020846">
    <property type="entry name" value="MFS_dom"/>
</dbReference>
<feature type="transmembrane region" description="Helical" evidence="8">
    <location>
        <begin position="408"/>
        <end position="428"/>
    </location>
</feature>
<dbReference type="InterPro" id="IPR036259">
    <property type="entry name" value="MFS_trans_sf"/>
</dbReference>
<evidence type="ECO:0000256" key="5">
    <source>
        <dbReference type="ARBA" id="ARBA00022989"/>
    </source>
</evidence>
<dbReference type="GO" id="GO:0016020">
    <property type="term" value="C:membrane"/>
    <property type="evidence" value="ECO:0007669"/>
    <property type="project" value="UniProtKB-SubCell"/>
</dbReference>
<evidence type="ECO:0000256" key="2">
    <source>
        <dbReference type="ARBA" id="ARBA00010992"/>
    </source>
</evidence>
<feature type="transmembrane region" description="Helical" evidence="8">
    <location>
        <begin position="105"/>
        <end position="127"/>
    </location>
</feature>
<sequence length="541" mass="57259">MFPKTPPRYVLAALAISLGGLINGYDTGSIGAVLSMAQFTDAIGKLSSSLVGFTVSLIMLAGAVPSVFAGWLADRYGRLRTIMLGTVLFALGAVLQGTATRLPQFLAGRTLAGLGEGVYLSSMAVYISEISPTRSRGVLAGLPQFMATLGICLGYFTCYASVHIGADRPDGASPVSDSMAWRLPFIVMIAIAGVLVFCCARLPESPRWLISYGDRVGAMDALRRLDFSMAEAEKEFLSETSGVAGGPRPSLSPWQSFTLLFKRGYRARTILALFVLGMVQLSGIDGVLYYAPLLFGQAGLSSSTASFLASGLSGILMLAISIPAFLLSDKWGRRTSAITGGLGLSACMFLIGSLYAAGAVHSYGIARWVVIVCVFLFGLVYSATWGIVGKVYASEIQPTHVRAAANCVAQGLGFFTNWLVAILTPVLLDKSAFGAYFLFGGLALFTVAVLGACMPETRGRSLEDIQQAFHQPCSLGSLTSKMKTLGVRHRNGHGNASVVALDQTQTVVDEVAEGGGNAVELSNFTNPVLREPVIRPLRVTH</sequence>
<dbReference type="InterPro" id="IPR003663">
    <property type="entry name" value="Sugar/inositol_transpt"/>
</dbReference>
<dbReference type="OrthoDB" id="5399138at2759"/>
<dbReference type="PANTHER" id="PTHR48022">
    <property type="entry name" value="PLASTIDIC GLUCOSE TRANSPORTER 4"/>
    <property type="match status" value="1"/>
</dbReference>
<evidence type="ECO:0000313" key="11">
    <source>
        <dbReference type="Proteomes" id="UP000241462"/>
    </source>
</evidence>
<dbReference type="Proteomes" id="UP000241462">
    <property type="component" value="Unassembled WGS sequence"/>
</dbReference>
<feature type="transmembrane region" description="Helical" evidence="8">
    <location>
        <begin position="270"/>
        <end position="291"/>
    </location>
</feature>
<organism evidence="10 11">
    <name type="scientific">Coniella lustricola</name>
    <dbReference type="NCBI Taxonomy" id="2025994"/>
    <lineage>
        <taxon>Eukaryota</taxon>
        <taxon>Fungi</taxon>
        <taxon>Dikarya</taxon>
        <taxon>Ascomycota</taxon>
        <taxon>Pezizomycotina</taxon>
        <taxon>Sordariomycetes</taxon>
        <taxon>Sordariomycetidae</taxon>
        <taxon>Diaporthales</taxon>
        <taxon>Schizoparmaceae</taxon>
        <taxon>Coniella</taxon>
    </lineage>
</organism>
<keyword evidence="4 8" id="KW-0812">Transmembrane</keyword>
<name>A0A2T3AB28_9PEZI</name>
<dbReference type="NCBIfam" id="TIGR00879">
    <property type="entry name" value="SP"/>
    <property type="match status" value="1"/>
</dbReference>
<dbReference type="InterPro" id="IPR005829">
    <property type="entry name" value="Sugar_transporter_CS"/>
</dbReference>
<reference evidence="10 11" key="1">
    <citation type="journal article" date="2018" name="Mycol. Prog.">
        <title>Coniella lustricola, a new species from submerged detritus.</title>
        <authorList>
            <person name="Raudabaugh D.B."/>
            <person name="Iturriaga T."/>
            <person name="Carver A."/>
            <person name="Mondo S."/>
            <person name="Pangilinan J."/>
            <person name="Lipzen A."/>
            <person name="He G."/>
            <person name="Amirebrahimi M."/>
            <person name="Grigoriev I.V."/>
            <person name="Miller A.N."/>
        </authorList>
    </citation>
    <scope>NUCLEOTIDE SEQUENCE [LARGE SCALE GENOMIC DNA]</scope>
    <source>
        <strain evidence="10 11">B22-T-1</strain>
    </source>
</reference>
<dbReference type="Gene3D" id="1.20.1250.20">
    <property type="entry name" value="MFS general substrate transporter like domains"/>
    <property type="match status" value="1"/>
</dbReference>
<dbReference type="AlphaFoldDB" id="A0A2T3AB28"/>
<dbReference type="FunFam" id="1.20.1250.20:FF:000134">
    <property type="entry name" value="MFS sugar transporter protein"/>
    <property type="match status" value="1"/>
</dbReference>
<protein>
    <submittedName>
        <fullName evidence="10">General substrate transporter</fullName>
    </submittedName>
</protein>
<evidence type="ECO:0000256" key="8">
    <source>
        <dbReference type="SAM" id="Phobius"/>
    </source>
</evidence>
<accession>A0A2T3AB28</accession>
<keyword evidence="3 7" id="KW-0813">Transport</keyword>
<keyword evidence="11" id="KW-1185">Reference proteome</keyword>
<keyword evidence="5 8" id="KW-1133">Transmembrane helix</keyword>
<feature type="domain" description="Major facilitator superfamily (MFS) profile" evidence="9">
    <location>
        <begin position="12"/>
        <end position="458"/>
    </location>
</feature>
<evidence type="ECO:0000256" key="1">
    <source>
        <dbReference type="ARBA" id="ARBA00004141"/>
    </source>
</evidence>
<feature type="transmembrane region" description="Helical" evidence="8">
    <location>
        <begin position="365"/>
        <end position="388"/>
    </location>
</feature>
<feature type="transmembrane region" description="Helical" evidence="8">
    <location>
        <begin position="303"/>
        <end position="326"/>
    </location>
</feature>
<evidence type="ECO:0000259" key="9">
    <source>
        <dbReference type="PROSITE" id="PS50850"/>
    </source>
</evidence>
<evidence type="ECO:0000256" key="6">
    <source>
        <dbReference type="ARBA" id="ARBA00023136"/>
    </source>
</evidence>
<dbReference type="EMBL" id="KZ678421">
    <property type="protein sequence ID" value="PSR90310.1"/>
    <property type="molecule type" value="Genomic_DNA"/>
</dbReference>
<dbReference type="PROSITE" id="PS50850">
    <property type="entry name" value="MFS"/>
    <property type="match status" value="1"/>
</dbReference>
<dbReference type="PROSITE" id="PS00216">
    <property type="entry name" value="SUGAR_TRANSPORT_1"/>
    <property type="match status" value="1"/>
</dbReference>
<evidence type="ECO:0000256" key="7">
    <source>
        <dbReference type="RuleBase" id="RU003346"/>
    </source>
</evidence>
<feature type="transmembrane region" description="Helical" evidence="8">
    <location>
        <begin position="79"/>
        <end position="99"/>
    </location>
</feature>
<evidence type="ECO:0000256" key="4">
    <source>
        <dbReference type="ARBA" id="ARBA00022692"/>
    </source>
</evidence>
<feature type="transmembrane region" description="Helical" evidence="8">
    <location>
        <begin position="434"/>
        <end position="453"/>
    </location>
</feature>
<comment type="subcellular location">
    <subcellularLocation>
        <location evidence="1">Membrane</location>
        <topology evidence="1">Multi-pass membrane protein</topology>
    </subcellularLocation>
</comment>
<dbReference type="GO" id="GO:0005351">
    <property type="term" value="F:carbohydrate:proton symporter activity"/>
    <property type="evidence" value="ECO:0007669"/>
    <property type="project" value="TreeGrafter"/>
</dbReference>
<gene>
    <name evidence="10" type="ORF">BD289DRAFT_221707</name>
</gene>
<dbReference type="InterPro" id="IPR005828">
    <property type="entry name" value="MFS_sugar_transport-like"/>
</dbReference>
<dbReference type="PROSITE" id="PS00217">
    <property type="entry name" value="SUGAR_TRANSPORT_2"/>
    <property type="match status" value="1"/>
</dbReference>
<dbReference type="PRINTS" id="PR00171">
    <property type="entry name" value="SUGRTRNSPORT"/>
</dbReference>
<keyword evidence="6 8" id="KW-0472">Membrane</keyword>
<dbReference type="InterPro" id="IPR050360">
    <property type="entry name" value="MFS_Sugar_Transporters"/>
</dbReference>
<feature type="transmembrane region" description="Helical" evidence="8">
    <location>
        <begin position="182"/>
        <end position="202"/>
    </location>
</feature>
<evidence type="ECO:0000313" key="10">
    <source>
        <dbReference type="EMBL" id="PSR90310.1"/>
    </source>
</evidence>
<dbReference type="InParanoid" id="A0A2T3AB28"/>
<feature type="transmembrane region" description="Helical" evidence="8">
    <location>
        <begin position="48"/>
        <end position="72"/>
    </location>
</feature>
<dbReference type="PANTHER" id="PTHR48022:SF2">
    <property type="entry name" value="PLASTIDIC GLUCOSE TRANSPORTER 4"/>
    <property type="match status" value="1"/>
</dbReference>
<proteinExistence type="inferred from homology"/>
<dbReference type="SUPFAM" id="SSF103473">
    <property type="entry name" value="MFS general substrate transporter"/>
    <property type="match status" value="1"/>
</dbReference>